<organism evidence="3 4">
    <name type="scientific">Vitis vinifera</name>
    <name type="common">Grape</name>
    <dbReference type="NCBI Taxonomy" id="29760"/>
    <lineage>
        <taxon>Eukaryota</taxon>
        <taxon>Viridiplantae</taxon>
        <taxon>Streptophyta</taxon>
        <taxon>Embryophyta</taxon>
        <taxon>Tracheophyta</taxon>
        <taxon>Spermatophyta</taxon>
        <taxon>Magnoliopsida</taxon>
        <taxon>eudicotyledons</taxon>
        <taxon>Gunneridae</taxon>
        <taxon>Pentapetalae</taxon>
        <taxon>rosids</taxon>
        <taxon>Vitales</taxon>
        <taxon>Vitaceae</taxon>
        <taxon>Viteae</taxon>
        <taxon>Vitis</taxon>
    </lineage>
</organism>
<dbReference type="AlphaFoldDB" id="A0A438JQ18"/>
<dbReference type="InterPro" id="IPR043502">
    <property type="entry name" value="DNA/RNA_pol_sf"/>
</dbReference>
<protein>
    <submittedName>
        <fullName evidence="3">Retrovirus-related Pol polyprotein from transposon TNT 1-94</fullName>
    </submittedName>
</protein>
<dbReference type="Pfam" id="PF07727">
    <property type="entry name" value="RVT_2"/>
    <property type="match status" value="1"/>
</dbReference>
<evidence type="ECO:0000313" key="3">
    <source>
        <dbReference type="EMBL" id="RVX11046.1"/>
    </source>
</evidence>
<dbReference type="SUPFAM" id="SSF56672">
    <property type="entry name" value="DNA/RNA polymerases"/>
    <property type="match status" value="1"/>
</dbReference>
<dbReference type="EMBL" id="QGNW01000032">
    <property type="protein sequence ID" value="RVX11046.1"/>
    <property type="molecule type" value="Genomic_DNA"/>
</dbReference>
<dbReference type="Proteomes" id="UP000288805">
    <property type="component" value="Unassembled WGS sequence"/>
</dbReference>
<name>A0A438JQ18_VITVI</name>
<comment type="caution">
    <text evidence="3">The sequence shown here is derived from an EMBL/GenBank/DDBJ whole genome shotgun (WGS) entry which is preliminary data.</text>
</comment>
<evidence type="ECO:0000256" key="1">
    <source>
        <dbReference type="SAM" id="MobiDB-lite"/>
    </source>
</evidence>
<proteinExistence type="predicted"/>
<accession>A0A438JQ18</accession>
<sequence length="472" mass="54259">MAAQKEDSYESSQSATQERESEINSSMGSVGAFDNSPLHLTVEKLNGKNYKEWAQTIKLVIDGKGKLGLLTNKIRHWQNVYVSPDDKGCVRCDTGNILRCQKCFPNLRTQDTALADEARRLGSDSVQFKKKMENERVFEFLMGLNCKLDDVRSRVLSRQPLPSIREDLSSRKTIGSAKERERLYYFDEANGESMSEARPLLTLDYLNIVVFKSTPCLISTPSPNTEGHLNSGGDTEIQTNKETLVYSRRPKSKSNETLTFEALKEKQPRSCTLHHISKFVSYNALSTKCHAFTTHLDRIQIPKNIQEVLEIPEWREAVMEEIRALEKNRTWEVMTLPRGKKPVGYKWVFTVKYKADDTVERYKTRLVAKGFTQTYDIDYTETFAPVAKLNTIRVLLSLAANLDGPLHQFDIKNAFLNGELEEEVFMTLPPWFCKEEEETRVCKLKKSLYGVKQSPRAWFDRFEKVIKNQGYQ</sequence>
<reference evidence="3 4" key="1">
    <citation type="journal article" date="2018" name="PLoS Genet.">
        <title>Population sequencing reveals clonal diversity and ancestral inbreeding in the grapevine cultivar Chardonnay.</title>
        <authorList>
            <person name="Roach M.J."/>
            <person name="Johnson D.L."/>
            <person name="Bohlmann J."/>
            <person name="van Vuuren H.J."/>
            <person name="Jones S.J."/>
            <person name="Pretorius I.S."/>
            <person name="Schmidt S.A."/>
            <person name="Borneman A.R."/>
        </authorList>
    </citation>
    <scope>NUCLEOTIDE SEQUENCE [LARGE SCALE GENOMIC DNA]</scope>
    <source>
        <strain evidence="4">cv. Chardonnay</strain>
        <tissue evidence="3">Leaf</tissue>
    </source>
</reference>
<evidence type="ECO:0000259" key="2">
    <source>
        <dbReference type="Pfam" id="PF07727"/>
    </source>
</evidence>
<evidence type="ECO:0000313" key="4">
    <source>
        <dbReference type="Proteomes" id="UP000288805"/>
    </source>
</evidence>
<gene>
    <name evidence="3" type="primary">POLX_3809</name>
    <name evidence="3" type="ORF">CK203_013167</name>
</gene>
<dbReference type="PANTHER" id="PTHR43383:SF2">
    <property type="entry name" value="AMIDOHYDROLASE 2 FAMILY PROTEIN"/>
    <property type="match status" value="1"/>
</dbReference>
<dbReference type="InterPro" id="IPR013103">
    <property type="entry name" value="RVT_2"/>
</dbReference>
<feature type="domain" description="Reverse transcriptase Ty1/copia-type" evidence="2">
    <location>
        <begin position="328"/>
        <end position="471"/>
    </location>
</feature>
<feature type="region of interest" description="Disordered" evidence="1">
    <location>
        <begin position="1"/>
        <end position="30"/>
    </location>
</feature>
<dbReference type="PANTHER" id="PTHR43383">
    <property type="entry name" value="NODULIN 6"/>
    <property type="match status" value="1"/>
</dbReference>